<dbReference type="GO" id="GO:0016787">
    <property type="term" value="F:hydrolase activity"/>
    <property type="evidence" value="ECO:0007669"/>
    <property type="project" value="UniProtKB-KW"/>
</dbReference>
<dbReference type="Proteomes" id="UP001610563">
    <property type="component" value="Unassembled WGS sequence"/>
</dbReference>
<evidence type="ECO:0000256" key="1">
    <source>
        <dbReference type="ARBA" id="ARBA00022801"/>
    </source>
</evidence>
<evidence type="ECO:0000313" key="3">
    <source>
        <dbReference type="EMBL" id="KAL2782775.1"/>
    </source>
</evidence>
<feature type="domain" description="Alpha/beta hydrolase fold-3" evidence="2">
    <location>
        <begin position="98"/>
        <end position="307"/>
    </location>
</feature>
<sequence length="337" mass="36958">MDSKRDQMAARYAAYAIPDPDFVKYKDMENPFAGAGELSVSVMREIISQMPLSFPYAEKAAANVGVRHQHITARDGAELELRIYKDAHVVGNAILFFVTHGGGWVLGDHNVEEGMNRLVAKKTNSVVVSVNYRLAPEFPFPYAVNDSFDALQWCRQNADALGIAANRVIVGGSSSGGNIATALALKDRDEGIGAVLGQVLNFPDTRHPAYFPKDKYVYCSPEQNKDAPILTTEAAHWFWEQYCPNNGAESYASPLLATSHKGLAPALIQVAGLDPVRDDGLAYSEALKAAGVPVKTKVYPGLPRAFYLFPDLQETPTYFNTIVDWVNFLDKDLAKIL</sequence>
<dbReference type="InterPro" id="IPR013094">
    <property type="entry name" value="AB_hydrolase_3"/>
</dbReference>
<dbReference type="Gene3D" id="3.40.50.1820">
    <property type="entry name" value="alpha/beta hydrolase"/>
    <property type="match status" value="1"/>
</dbReference>
<keyword evidence="4" id="KW-1185">Reference proteome</keyword>
<proteinExistence type="predicted"/>
<dbReference type="PANTHER" id="PTHR48081:SF8">
    <property type="entry name" value="ALPHA_BETA HYDROLASE FOLD-3 DOMAIN-CONTAINING PROTEIN-RELATED"/>
    <property type="match status" value="1"/>
</dbReference>
<protein>
    <submittedName>
        <fullName evidence="3">Alpha/beta hydrolase fold-domain-containing protein</fullName>
    </submittedName>
</protein>
<dbReference type="InterPro" id="IPR050300">
    <property type="entry name" value="GDXG_lipolytic_enzyme"/>
</dbReference>
<dbReference type="Pfam" id="PF07859">
    <property type="entry name" value="Abhydrolase_3"/>
    <property type="match status" value="1"/>
</dbReference>
<comment type="caution">
    <text evidence="3">The sequence shown here is derived from an EMBL/GenBank/DDBJ whole genome shotgun (WGS) entry which is preliminary data.</text>
</comment>
<gene>
    <name evidence="3" type="ORF">BJX66DRAFT_319855</name>
</gene>
<keyword evidence="1 3" id="KW-0378">Hydrolase</keyword>
<name>A0ABR4FHR4_9EURO</name>
<organism evidence="3 4">
    <name type="scientific">Aspergillus keveii</name>
    <dbReference type="NCBI Taxonomy" id="714993"/>
    <lineage>
        <taxon>Eukaryota</taxon>
        <taxon>Fungi</taxon>
        <taxon>Dikarya</taxon>
        <taxon>Ascomycota</taxon>
        <taxon>Pezizomycotina</taxon>
        <taxon>Eurotiomycetes</taxon>
        <taxon>Eurotiomycetidae</taxon>
        <taxon>Eurotiales</taxon>
        <taxon>Aspergillaceae</taxon>
        <taxon>Aspergillus</taxon>
        <taxon>Aspergillus subgen. Nidulantes</taxon>
    </lineage>
</organism>
<dbReference type="PANTHER" id="PTHR48081">
    <property type="entry name" value="AB HYDROLASE SUPERFAMILY PROTEIN C4A8.06C"/>
    <property type="match status" value="1"/>
</dbReference>
<dbReference type="InterPro" id="IPR029058">
    <property type="entry name" value="AB_hydrolase_fold"/>
</dbReference>
<reference evidence="3 4" key="1">
    <citation type="submission" date="2024-07" db="EMBL/GenBank/DDBJ databases">
        <title>Section-level genome sequencing and comparative genomics of Aspergillus sections Usti and Cavernicolus.</title>
        <authorList>
            <consortium name="Lawrence Berkeley National Laboratory"/>
            <person name="Nybo J.L."/>
            <person name="Vesth T.C."/>
            <person name="Theobald S."/>
            <person name="Frisvad J.C."/>
            <person name="Larsen T.O."/>
            <person name="Kjaerboelling I."/>
            <person name="Rothschild-Mancinelli K."/>
            <person name="Lyhne E.K."/>
            <person name="Kogle M.E."/>
            <person name="Barry K."/>
            <person name="Clum A."/>
            <person name="Na H."/>
            <person name="Ledsgaard L."/>
            <person name="Lin J."/>
            <person name="Lipzen A."/>
            <person name="Kuo A."/>
            <person name="Riley R."/>
            <person name="Mondo S."/>
            <person name="Labutti K."/>
            <person name="Haridas S."/>
            <person name="Pangalinan J."/>
            <person name="Salamov A.A."/>
            <person name="Simmons B.A."/>
            <person name="Magnuson J.K."/>
            <person name="Chen J."/>
            <person name="Drula E."/>
            <person name="Henrissat B."/>
            <person name="Wiebenga A."/>
            <person name="Lubbers R.J."/>
            <person name="Gomes A.C."/>
            <person name="Makela M.R."/>
            <person name="Stajich J."/>
            <person name="Grigoriev I.V."/>
            <person name="Mortensen U.H."/>
            <person name="De Vries R.P."/>
            <person name="Baker S.E."/>
            <person name="Andersen M.R."/>
        </authorList>
    </citation>
    <scope>NUCLEOTIDE SEQUENCE [LARGE SCALE GENOMIC DNA]</scope>
    <source>
        <strain evidence="3 4">CBS 209.92</strain>
    </source>
</reference>
<accession>A0ABR4FHR4</accession>
<dbReference type="SUPFAM" id="SSF53474">
    <property type="entry name" value="alpha/beta-Hydrolases"/>
    <property type="match status" value="1"/>
</dbReference>
<evidence type="ECO:0000259" key="2">
    <source>
        <dbReference type="Pfam" id="PF07859"/>
    </source>
</evidence>
<dbReference type="EMBL" id="JBFTWV010000323">
    <property type="protein sequence ID" value="KAL2782775.1"/>
    <property type="molecule type" value="Genomic_DNA"/>
</dbReference>
<evidence type="ECO:0000313" key="4">
    <source>
        <dbReference type="Proteomes" id="UP001610563"/>
    </source>
</evidence>